<keyword evidence="2" id="KW-0012">Acyltransferase</keyword>
<dbReference type="PANTHER" id="PTHR43617:SF38">
    <property type="entry name" value="N-ACETYLTRANSFERASE DOMAIN-CONTAINING PROTEIN"/>
    <property type="match status" value="1"/>
</dbReference>
<reference evidence="2" key="1">
    <citation type="submission" date="2019-08" db="EMBL/GenBank/DDBJ databases">
        <authorList>
            <person name="Kucharzyk K."/>
            <person name="Murdoch R.W."/>
            <person name="Higgins S."/>
            <person name="Loffler F."/>
        </authorList>
    </citation>
    <scope>NUCLEOTIDE SEQUENCE</scope>
</reference>
<organism evidence="2">
    <name type="scientific">bioreactor metagenome</name>
    <dbReference type="NCBI Taxonomy" id="1076179"/>
    <lineage>
        <taxon>unclassified sequences</taxon>
        <taxon>metagenomes</taxon>
        <taxon>ecological metagenomes</taxon>
    </lineage>
</organism>
<dbReference type="EMBL" id="VSSQ01054226">
    <property type="protein sequence ID" value="MPN08203.1"/>
    <property type="molecule type" value="Genomic_DNA"/>
</dbReference>
<dbReference type="InterPro" id="IPR016181">
    <property type="entry name" value="Acyl_CoA_acyltransferase"/>
</dbReference>
<feature type="domain" description="N-acetyltransferase" evidence="1">
    <location>
        <begin position="157"/>
        <end position="283"/>
    </location>
</feature>
<dbReference type="PANTHER" id="PTHR43617">
    <property type="entry name" value="L-AMINO ACID N-ACETYLTRANSFERASE"/>
    <property type="match status" value="1"/>
</dbReference>
<dbReference type="PROSITE" id="PS51186">
    <property type="entry name" value="GNAT"/>
    <property type="match status" value="2"/>
</dbReference>
<feature type="domain" description="N-acetyltransferase" evidence="1">
    <location>
        <begin position="1"/>
        <end position="160"/>
    </location>
</feature>
<dbReference type="SUPFAM" id="SSF55729">
    <property type="entry name" value="Acyl-CoA N-acyltransferases (Nat)"/>
    <property type="match status" value="2"/>
</dbReference>
<dbReference type="CDD" id="cd04301">
    <property type="entry name" value="NAT_SF"/>
    <property type="match status" value="2"/>
</dbReference>
<dbReference type="GO" id="GO:0035447">
    <property type="term" value="F:mycothiol synthase activity"/>
    <property type="evidence" value="ECO:0007669"/>
    <property type="project" value="UniProtKB-EC"/>
</dbReference>
<dbReference type="EC" id="2.3.1.189" evidence="2"/>
<dbReference type="AlphaFoldDB" id="A0A645F6U4"/>
<comment type="caution">
    <text evidence="2">The sequence shown here is derived from an EMBL/GenBank/DDBJ whole genome shotgun (WGS) entry which is preliminary data.</text>
</comment>
<gene>
    <name evidence="2" type="primary">mshD_26</name>
    <name evidence="2" type="ORF">SDC9_155484</name>
</gene>
<name>A0A645F6U4_9ZZZZ</name>
<protein>
    <submittedName>
        <fullName evidence="2">Mycothiol acetyltransferase</fullName>
        <ecNumber evidence="2">2.3.1.189</ecNumber>
    </submittedName>
</protein>
<dbReference type="Gene3D" id="3.40.630.30">
    <property type="match status" value="2"/>
</dbReference>
<accession>A0A645F6U4</accession>
<evidence type="ECO:0000313" key="2">
    <source>
        <dbReference type="EMBL" id="MPN08203.1"/>
    </source>
</evidence>
<dbReference type="InterPro" id="IPR000182">
    <property type="entry name" value="GNAT_dom"/>
</dbReference>
<dbReference type="Pfam" id="PF00583">
    <property type="entry name" value="Acetyltransf_1"/>
    <property type="match status" value="2"/>
</dbReference>
<dbReference type="InterPro" id="IPR050276">
    <property type="entry name" value="MshD_Acetyltransferase"/>
</dbReference>
<keyword evidence="2" id="KW-0808">Transferase</keyword>
<sequence length="283" mass="31787">MNIKSLQSTGFETIANAFNEAFCKYEIQISKQELSLMLKRRGFVPELSFGAFDDEKLVSFTLNGIGSYIGALTAYDTGTGTLEEYRGKGLASEVFNYSLPFLRKAGVSQYLLEVLQHNTTAISVYKNQGFITTREFGYYRKKQSEISLNDSHIVPQLSFQEIFLETVSHCTSFIDFIPSWQNSYESIIRSQEGFKYIGALYDGKLVGYCILEPSSGDITQIAVDKKYRRQGIGTNMLAQALRHNKNESIKVVNTDINCGSISGFLDSNSISLSGKQYEMIKKL</sequence>
<proteinExistence type="predicted"/>
<evidence type="ECO:0000259" key="1">
    <source>
        <dbReference type="PROSITE" id="PS51186"/>
    </source>
</evidence>